<keyword evidence="2" id="KW-1185">Reference proteome</keyword>
<dbReference type="EMBL" id="JAHRHJ020000010">
    <property type="protein sequence ID" value="KAH9298298.1"/>
    <property type="molecule type" value="Genomic_DNA"/>
</dbReference>
<accession>A0AA38FD76</accession>
<feature type="non-terminal residue" evidence="1">
    <location>
        <position position="78"/>
    </location>
</feature>
<comment type="caution">
    <text evidence="1">The sequence shown here is derived from an EMBL/GenBank/DDBJ whole genome shotgun (WGS) entry which is preliminary data.</text>
</comment>
<evidence type="ECO:0000313" key="2">
    <source>
        <dbReference type="Proteomes" id="UP000824469"/>
    </source>
</evidence>
<protein>
    <submittedName>
        <fullName evidence="1">Uncharacterized protein</fullName>
    </submittedName>
</protein>
<name>A0AA38FD76_TAXCH</name>
<sequence length="78" mass="8564">VKSSSQTPWMKSIVGSGLPLVAGFPMSAQCPEFILACASNYDSASRSVKNQAREVVIKLDRGYFDDLLKLSNFKEYGD</sequence>
<dbReference type="Proteomes" id="UP000824469">
    <property type="component" value="Unassembled WGS sequence"/>
</dbReference>
<organism evidence="1 2">
    <name type="scientific">Taxus chinensis</name>
    <name type="common">Chinese yew</name>
    <name type="synonym">Taxus wallichiana var. chinensis</name>
    <dbReference type="NCBI Taxonomy" id="29808"/>
    <lineage>
        <taxon>Eukaryota</taxon>
        <taxon>Viridiplantae</taxon>
        <taxon>Streptophyta</taxon>
        <taxon>Embryophyta</taxon>
        <taxon>Tracheophyta</taxon>
        <taxon>Spermatophyta</taxon>
        <taxon>Pinopsida</taxon>
        <taxon>Pinidae</taxon>
        <taxon>Conifers II</taxon>
        <taxon>Cupressales</taxon>
        <taxon>Taxaceae</taxon>
        <taxon>Taxus</taxon>
    </lineage>
</organism>
<gene>
    <name evidence="1" type="ORF">KI387_029980</name>
</gene>
<proteinExistence type="predicted"/>
<evidence type="ECO:0000313" key="1">
    <source>
        <dbReference type="EMBL" id="KAH9298298.1"/>
    </source>
</evidence>
<dbReference type="AlphaFoldDB" id="A0AA38FD76"/>
<feature type="non-terminal residue" evidence="1">
    <location>
        <position position="1"/>
    </location>
</feature>
<reference evidence="1 2" key="1">
    <citation type="journal article" date="2021" name="Nat. Plants">
        <title>The Taxus genome provides insights into paclitaxel biosynthesis.</title>
        <authorList>
            <person name="Xiong X."/>
            <person name="Gou J."/>
            <person name="Liao Q."/>
            <person name="Li Y."/>
            <person name="Zhou Q."/>
            <person name="Bi G."/>
            <person name="Li C."/>
            <person name="Du R."/>
            <person name="Wang X."/>
            <person name="Sun T."/>
            <person name="Guo L."/>
            <person name="Liang H."/>
            <person name="Lu P."/>
            <person name="Wu Y."/>
            <person name="Zhang Z."/>
            <person name="Ro D.K."/>
            <person name="Shang Y."/>
            <person name="Huang S."/>
            <person name="Yan J."/>
        </authorList>
    </citation>
    <scope>NUCLEOTIDE SEQUENCE [LARGE SCALE GENOMIC DNA]</scope>
    <source>
        <strain evidence="1">Ta-2019</strain>
    </source>
</reference>